<feature type="region of interest" description="Disordered" evidence="5">
    <location>
        <begin position="595"/>
        <end position="615"/>
    </location>
</feature>
<reference evidence="6 7" key="1">
    <citation type="journal article" date="2021" name="Hortic Res">
        <title>The domestication of Cucurbita argyrosperma as revealed by the genome of its wild relative.</title>
        <authorList>
            <person name="Barrera-Redondo J."/>
            <person name="Sanchez-de la Vega G."/>
            <person name="Aguirre-Liguori J.A."/>
            <person name="Castellanos-Morales G."/>
            <person name="Gutierrez-Guerrero Y.T."/>
            <person name="Aguirre-Dugua X."/>
            <person name="Aguirre-Planter E."/>
            <person name="Tenaillon M.I."/>
            <person name="Lira-Saade R."/>
            <person name="Eguiarte L.E."/>
        </authorList>
    </citation>
    <scope>NUCLEOTIDE SEQUENCE [LARGE SCALE GENOMIC DNA]</scope>
    <source>
        <strain evidence="6">JBR-2021</strain>
    </source>
</reference>
<keyword evidence="7" id="KW-1185">Reference proteome</keyword>
<dbReference type="NCBIfam" id="TIGR01557">
    <property type="entry name" value="myb_SHAQKYF"/>
    <property type="match status" value="2"/>
</dbReference>
<dbReference type="PANTHER" id="PTHR31442">
    <property type="entry name" value="HOMEODOMAIN-LIKE SUPERFAMILY PROTEIN-RELATED"/>
    <property type="match status" value="1"/>
</dbReference>
<dbReference type="GO" id="GO:0003677">
    <property type="term" value="F:DNA binding"/>
    <property type="evidence" value="ECO:0007669"/>
    <property type="project" value="InterPro"/>
</dbReference>
<gene>
    <name evidence="6" type="primary">ARR2</name>
    <name evidence="6" type="ORF">SDJN03_12696</name>
</gene>
<dbReference type="FunFam" id="1.10.10.60:FF:000007">
    <property type="entry name" value="Two-component response regulator"/>
    <property type="match status" value="1"/>
</dbReference>
<accession>A0AAV6N715</accession>
<organism evidence="6 7">
    <name type="scientific">Cucurbita argyrosperma subsp. sororia</name>
    <dbReference type="NCBI Taxonomy" id="37648"/>
    <lineage>
        <taxon>Eukaryota</taxon>
        <taxon>Viridiplantae</taxon>
        <taxon>Streptophyta</taxon>
        <taxon>Embryophyta</taxon>
        <taxon>Tracheophyta</taxon>
        <taxon>Spermatophyta</taxon>
        <taxon>Magnoliopsida</taxon>
        <taxon>eudicotyledons</taxon>
        <taxon>Gunneridae</taxon>
        <taxon>Pentapetalae</taxon>
        <taxon>rosids</taxon>
        <taxon>fabids</taxon>
        <taxon>Cucurbitales</taxon>
        <taxon>Cucurbitaceae</taxon>
        <taxon>Cucurbiteae</taxon>
        <taxon>Cucurbita</taxon>
    </lineage>
</organism>
<evidence type="ECO:0000256" key="5">
    <source>
        <dbReference type="SAM" id="MobiDB-lite"/>
    </source>
</evidence>
<dbReference type="PANTHER" id="PTHR31442:SF29">
    <property type="entry name" value="HOMEODOMAIN-LIKE SUPERFAMILY PROTEIN"/>
    <property type="match status" value="1"/>
</dbReference>
<evidence type="ECO:0000256" key="2">
    <source>
        <dbReference type="ARBA" id="ARBA00023015"/>
    </source>
</evidence>
<dbReference type="InterPro" id="IPR044841">
    <property type="entry name" value="LUX/BOA-like"/>
</dbReference>
<proteinExistence type="predicted"/>
<keyword evidence="4" id="KW-0539">Nucleus</keyword>
<evidence type="ECO:0000256" key="1">
    <source>
        <dbReference type="ARBA" id="ARBA00004123"/>
    </source>
</evidence>
<name>A0AAV6N715_9ROSI</name>
<feature type="region of interest" description="Disordered" evidence="5">
    <location>
        <begin position="156"/>
        <end position="177"/>
    </location>
</feature>
<dbReference type="InterPro" id="IPR006447">
    <property type="entry name" value="Myb_dom_plants"/>
</dbReference>
<keyword evidence="3" id="KW-0804">Transcription</keyword>
<comment type="subcellular location">
    <subcellularLocation>
        <location evidence="1">Nucleus</location>
    </subcellularLocation>
</comment>
<comment type="caution">
    <text evidence="6">The sequence shown here is derived from an EMBL/GenBank/DDBJ whole genome shotgun (WGS) entry which is preliminary data.</text>
</comment>
<keyword evidence="2" id="KW-0805">Transcription regulation</keyword>
<evidence type="ECO:0000313" key="7">
    <source>
        <dbReference type="Proteomes" id="UP000685013"/>
    </source>
</evidence>
<feature type="non-terminal residue" evidence="6">
    <location>
        <position position="1"/>
    </location>
</feature>
<dbReference type="GO" id="GO:0003700">
    <property type="term" value="F:DNA-binding transcription factor activity"/>
    <property type="evidence" value="ECO:0007669"/>
    <property type="project" value="InterPro"/>
</dbReference>
<protein>
    <submittedName>
        <fullName evidence="6">Two-component response regulator ARR2</fullName>
    </submittedName>
</protein>
<dbReference type="GO" id="GO:0005634">
    <property type="term" value="C:nucleus"/>
    <property type="evidence" value="ECO:0007669"/>
    <property type="project" value="UniProtKB-SubCell"/>
</dbReference>
<dbReference type="AlphaFoldDB" id="A0AAV6N715"/>
<evidence type="ECO:0000256" key="4">
    <source>
        <dbReference type="ARBA" id="ARBA00023242"/>
    </source>
</evidence>
<dbReference type="Proteomes" id="UP000685013">
    <property type="component" value="Chromosome 8"/>
</dbReference>
<sequence length="872" mass="98603">MILPDFSDDVPSDGFDVHGGGADYIVQPTAPNQPSKDNPSFVSADVNRVGVPHSSGDVDGRVGILPVIDYRTRRNSSLNAKSSKKKNGYYHRRNGEKKERLIWTPELHQCFLEYYNQFPNEKRVPKKILEEMRRKFPYVTRENVASHLQKHRLYLKHSNNKEPGKLSKPSTKSVPPKQINEESNIHQILNNTAISTCPNAILPHQSHSISINPNTQPPLQTHTLQEPMQNQVFSQFDDTHLIEQDIVLMPSSFDPWNDLPYSYTMNVFDPFGGQSSNAASCFPVMVDNFAPPMLSNHQLVISNIDGNGYGNGNGNSFYPLMGNTFGVHDINDALLDYNMNSQLDNVQVHDINNIYALGAYPNPSPFDYPLNFNFQNELQVQDFDQAVQSMYYPPATHLVDYYASTLPQIYGVEIWYLHSILTLNTHLGGWRRAAGAGVMILPDFSYDVPSDGFDVHGGGADYIVQPTAPNQPSKDNPSFVSADVNPVGVPHSSGEVDGRVGILPVIDYRTRRNSSLNAKSSKKKNGYYHRRNGEKKERLIWTPELHQCFLEYYNQFPNEKRVPKKILGEMRRKFPFVTRENIASHLQKHRLYLKQSNNKEQEKLSKPSTKSVPPKQINEESNIHQILNNTAISTCPNAVLPHQSHSISINPNSQPPLQTHTLQEPMQNQVFSQFDDTHLIEQDIVLMPSSFDPWNDLPYSYTMNVFDPFGGQSSNAASCFPVMVDNFTPPMLSYHQLVISNIDGNGYGNGNGYGYGNGNGNSFHPMMGNTFGGSSINNYSNGALPNILDYNMNYQLDNVQVHDINNIYALGTYPDSLHFDYPLNFNFQNELQVQDFDQAVQFMLYPPATHLVDYYASTLPQIYDNRGEEHYE</sequence>
<dbReference type="EMBL" id="JAGKQH010000008">
    <property type="protein sequence ID" value="KAG6593220.1"/>
    <property type="molecule type" value="Genomic_DNA"/>
</dbReference>
<evidence type="ECO:0000313" key="6">
    <source>
        <dbReference type="EMBL" id="KAG6593220.1"/>
    </source>
</evidence>
<evidence type="ECO:0000256" key="3">
    <source>
        <dbReference type="ARBA" id="ARBA00023163"/>
    </source>
</evidence>